<protein>
    <submittedName>
        <fullName evidence="2">Uncharacterized protein</fullName>
    </submittedName>
</protein>
<sequence length="96" mass="11120">MEPAKTHRFRRSSQAALQSDFCSSYIARMAEDMSTLVLICDEPHLSPSPVFSRISPVVLFPLLLLLALESPSLQLLMRRWKMPQKFDGRRWHSKHP</sequence>
<feature type="transmembrane region" description="Helical" evidence="1">
    <location>
        <begin position="54"/>
        <end position="76"/>
    </location>
</feature>
<gene>
    <name evidence="2" type="ORF">CEPIT_LOCUS26805</name>
</gene>
<keyword evidence="3" id="KW-1185">Reference proteome</keyword>
<dbReference type="Proteomes" id="UP001152523">
    <property type="component" value="Unassembled WGS sequence"/>
</dbReference>
<proteinExistence type="predicted"/>
<keyword evidence="1" id="KW-0472">Membrane</keyword>
<evidence type="ECO:0000313" key="3">
    <source>
        <dbReference type="Proteomes" id="UP001152523"/>
    </source>
</evidence>
<evidence type="ECO:0000256" key="1">
    <source>
        <dbReference type="SAM" id="Phobius"/>
    </source>
</evidence>
<evidence type="ECO:0000313" key="2">
    <source>
        <dbReference type="EMBL" id="CAH9125492.1"/>
    </source>
</evidence>
<reference evidence="2" key="1">
    <citation type="submission" date="2022-07" db="EMBL/GenBank/DDBJ databases">
        <authorList>
            <person name="Macas J."/>
            <person name="Novak P."/>
            <person name="Neumann P."/>
        </authorList>
    </citation>
    <scope>NUCLEOTIDE SEQUENCE</scope>
</reference>
<organism evidence="2 3">
    <name type="scientific">Cuscuta epithymum</name>
    <dbReference type="NCBI Taxonomy" id="186058"/>
    <lineage>
        <taxon>Eukaryota</taxon>
        <taxon>Viridiplantae</taxon>
        <taxon>Streptophyta</taxon>
        <taxon>Embryophyta</taxon>
        <taxon>Tracheophyta</taxon>
        <taxon>Spermatophyta</taxon>
        <taxon>Magnoliopsida</taxon>
        <taxon>eudicotyledons</taxon>
        <taxon>Gunneridae</taxon>
        <taxon>Pentapetalae</taxon>
        <taxon>asterids</taxon>
        <taxon>lamiids</taxon>
        <taxon>Solanales</taxon>
        <taxon>Convolvulaceae</taxon>
        <taxon>Cuscuteae</taxon>
        <taxon>Cuscuta</taxon>
        <taxon>Cuscuta subgen. Cuscuta</taxon>
    </lineage>
</organism>
<keyword evidence="1" id="KW-0812">Transmembrane</keyword>
<keyword evidence="1" id="KW-1133">Transmembrane helix</keyword>
<accession>A0AAV0EQK9</accession>
<comment type="caution">
    <text evidence="2">The sequence shown here is derived from an EMBL/GenBank/DDBJ whole genome shotgun (WGS) entry which is preliminary data.</text>
</comment>
<dbReference type="AlphaFoldDB" id="A0AAV0EQK9"/>
<name>A0AAV0EQK9_9ASTE</name>
<dbReference type="EMBL" id="CAMAPF010000937">
    <property type="protein sequence ID" value="CAH9125492.1"/>
    <property type="molecule type" value="Genomic_DNA"/>
</dbReference>